<organism evidence="3 4">
    <name type="scientific">Coffea canephora</name>
    <name type="common">Robusta coffee</name>
    <dbReference type="NCBI Taxonomy" id="49390"/>
    <lineage>
        <taxon>Eukaryota</taxon>
        <taxon>Viridiplantae</taxon>
        <taxon>Streptophyta</taxon>
        <taxon>Embryophyta</taxon>
        <taxon>Tracheophyta</taxon>
        <taxon>Spermatophyta</taxon>
        <taxon>Magnoliopsida</taxon>
        <taxon>eudicotyledons</taxon>
        <taxon>Gunneridae</taxon>
        <taxon>Pentapetalae</taxon>
        <taxon>asterids</taxon>
        <taxon>lamiids</taxon>
        <taxon>Gentianales</taxon>
        <taxon>Rubiaceae</taxon>
        <taxon>Ixoroideae</taxon>
        <taxon>Gardenieae complex</taxon>
        <taxon>Bertiereae - Coffeeae clade</taxon>
        <taxon>Coffeeae</taxon>
        <taxon>Coffea</taxon>
    </lineage>
</organism>
<protein>
    <submittedName>
        <fullName evidence="3">Uncharacterized protein</fullName>
    </submittedName>
</protein>
<accession>A0A068UIJ9</accession>
<evidence type="ECO:0000256" key="1">
    <source>
        <dbReference type="SAM" id="MobiDB-lite"/>
    </source>
</evidence>
<keyword evidence="4" id="KW-1185">Reference proteome</keyword>
<dbReference type="PANTHER" id="PTHR36801">
    <property type="entry name" value="OS06G0150200 PROTEIN"/>
    <property type="match status" value="1"/>
</dbReference>
<feature type="compositionally biased region" description="Polar residues" evidence="1">
    <location>
        <begin position="83"/>
        <end position="95"/>
    </location>
</feature>
<dbReference type="Proteomes" id="UP000295252">
    <property type="component" value="Chromosome X"/>
</dbReference>
<feature type="region of interest" description="Disordered" evidence="1">
    <location>
        <begin position="222"/>
        <end position="255"/>
    </location>
</feature>
<reference evidence="4" key="1">
    <citation type="journal article" date="2014" name="Science">
        <title>The coffee genome provides insight into the convergent evolution of caffeine biosynthesis.</title>
        <authorList>
            <person name="Denoeud F."/>
            <person name="Carretero-Paulet L."/>
            <person name="Dereeper A."/>
            <person name="Droc G."/>
            <person name="Guyot R."/>
            <person name="Pietrella M."/>
            <person name="Zheng C."/>
            <person name="Alberti A."/>
            <person name="Anthony F."/>
            <person name="Aprea G."/>
            <person name="Aury J.M."/>
            <person name="Bento P."/>
            <person name="Bernard M."/>
            <person name="Bocs S."/>
            <person name="Campa C."/>
            <person name="Cenci A."/>
            <person name="Combes M.C."/>
            <person name="Crouzillat D."/>
            <person name="Da Silva C."/>
            <person name="Daddiego L."/>
            <person name="De Bellis F."/>
            <person name="Dussert S."/>
            <person name="Garsmeur O."/>
            <person name="Gayraud T."/>
            <person name="Guignon V."/>
            <person name="Jahn K."/>
            <person name="Jamilloux V."/>
            <person name="Joet T."/>
            <person name="Labadie K."/>
            <person name="Lan T."/>
            <person name="Leclercq J."/>
            <person name="Lepelley M."/>
            <person name="Leroy T."/>
            <person name="Li L.T."/>
            <person name="Librado P."/>
            <person name="Lopez L."/>
            <person name="Munoz A."/>
            <person name="Noel B."/>
            <person name="Pallavicini A."/>
            <person name="Perrotta G."/>
            <person name="Poncet V."/>
            <person name="Pot D."/>
            <person name="Priyono X."/>
            <person name="Rigoreau M."/>
            <person name="Rouard M."/>
            <person name="Rozas J."/>
            <person name="Tranchant-Dubreuil C."/>
            <person name="VanBuren R."/>
            <person name="Zhang Q."/>
            <person name="Andrade A.C."/>
            <person name="Argout X."/>
            <person name="Bertrand B."/>
            <person name="de Kochko A."/>
            <person name="Graziosi G."/>
            <person name="Henry R.J."/>
            <person name="Jayarama X."/>
            <person name="Ming R."/>
            <person name="Nagai C."/>
            <person name="Rounsley S."/>
            <person name="Sankoff D."/>
            <person name="Giuliano G."/>
            <person name="Albert V.A."/>
            <person name="Wincker P."/>
            <person name="Lashermes P."/>
        </authorList>
    </citation>
    <scope>NUCLEOTIDE SEQUENCE [LARGE SCALE GENOMIC DNA]</scope>
    <source>
        <strain evidence="4">cv. DH200-94</strain>
    </source>
</reference>
<feature type="compositionally biased region" description="Basic and acidic residues" evidence="1">
    <location>
        <begin position="246"/>
        <end position="255"/>
    </location>
</feature>
<keyword evidence="2" id="KW-0812">Transmembrane</keyword>
<dbReference type="AlphaFoldDB" id="A0A068UIJ9"/>
<dbReference type="OrthoDB" id="1703859at2759"/>
<dbReference type="PANTHER" id="PTHR36801:SF3">
    <property type="entry name" value="OS06G0150300 PROTEIN"/>
    <property type="match status" value="1"/>
</dbReference>
<dbReference type="PhylomeDB" id="A0A068UIJ9"/>
<feature type="compositionally biased region" description="Basic and acidic residues" evidence="1">
    <location>
        <begin position="160"/>
        <end position="180"/>
    </location>
</feature>
<dbReference type="OMA" id="STYHPKQ"/>
<dbReference type="Gramene" id="CDP08286">
    <property type="protein sequence ID" value="CDP08286"/>
    <property type="gene ID" value="GSCOC_T00027068001"/>
</dbReference>
<dbReference type="EMBL" id="HG739115">
    <property type="protein sequence ID" value="CDP08286.1"/>
    <property type="molecule type" value="Genomic_DNA"/>
</dbReference>
<dbReference type="InParanoid" id="A0A068UIJ9"/>
<evidence type="ECO:0000256" key="2">
    <source>
        <dbReference type="SAM" id="Phobius"/>
    </source>
</evidence>
<feature type="transmembrane region" description="Helical" evidence="2">
    <location>
        <begin position="20"/>
        <end position="41"/>
    </location>
</feature>
<feature type="region of interest" description="Disordered" evidence="1">
    <location>
        <begin position="46"/>
        <end position="180"/>
    </location>
</feature>
<evidence type="ECO:0000313" key="4">
    <source>
        <dbReference type="Proteomes" id="UP000295252"/>
    </source>
</evidence>
<keyword evidence="2" id="KW-1133">Transmembrane helix</keyword>
<gene>
    <name evidence="3" type="ORF">GSCOC_T00027068001</name>
</gene>
<evidence type="ECO:0000313" key="3">
    <source>
        <dbReference type="EMBL" id="CDP08286.1"/>
    </source>
</evidence>
<proteinExistence type="predicted"/>
<name>A0A068UIJ9_COFCA</name>
<feature type="compositionally biased region" description="Polar residues" evidence="1">
    <location>
        <begin position="224"/>
        <end position="235"/>
    </location>
</feature>
<feature type="compositionally biased region" description="Low complexity" evidence="1">
    <location>
        <begin position="127"/>
        <end position="136"/>
    </location>
</feature>
<sequence length="255" mass="27478">MGREFPVGESAVENHPFVSMSLFLASIAATIAIVSSLCGALSRKKATASSSSSGAENQIKENKDVNIPSPTSGNGGSPPEKVTTLTIPGSSSDSDNATKNEELSHQPLPPPPGFQHLSGSTSHHYRSNSTASSSSRQKLPKTMSMRALGNGIGLSSRQSSKRDQENAHDDYASKKRDKKLKHEDSIWKKTIILGEKCRVPDEDDDAIVYDEKGNRITTYHRKSTSMALSRQNSNADPDAIPTTLEGQKDDILKIS</sequence>
<keyword evidence="2" id="KW-0472">Membrane</keyword>